<keyword evidence="6" id="KW-0472">Membrane</keyword>
<dbReference type="Proteomes" id="UP000667349">
    <property type="component" value="Unassembled WGS sequence"/>
</dbReference>
<keyword evidence="10" id="KW-0862">Zinc</keyword>
<dbReference type="Gene3D" id="1.10.390.10">
    <property type="entry name" value="Neutral Protease Domain 2"/>
    <property type="match status" value="1"/>
</dbReference>
<evidence type="ECO:0000256" key="7">
    <source>
        <dbReference type="ARBA" id="ARBA00022670"/>
    </source>
</evidence>
<feature type="domain" description="Aminopeptidase N-like N-terminal" evidence="14">
    <location>
        <begin position="477"/>
        <end position="546"/>
    </location>
</feature>
<dbReference type="GO" id="GO:0098552">
    <property type="term" value="C:side of membrane"/>
    <property type="evidence" value="ECO:0007669"/>
    <property type="project" value="UniProtKB-KW"/>
</dbReference>
<dbReference type="InterPro" id="IPR045357">
    <property type="entry name" value="Aminopeptidase_N-like_N"/>
</dbReference>
<evidence type="ECO:0000256" key="1">
    <source>
        <dbReference type="ARBA" id="ARBA00001947"/>
    </source>
</evidence>
<evidence type="ECO:0000256" key="5">
    <source>
        <dbReference type="ARBA" id="ARBA00022490"/>
    </source>
</evidence>
<dbReference type="SUPFAM" id="SSF63737">
    <property type="entry name" value="Leukotriene A4 hydrolase N-terminal domain"/>
    <property type="match status" value="2"/>
</dbReference>
<dbReference type="Gene3D" id="3.30.2010.30">
    <property type="match status" value="1"/>
</dbReference>
<dbReference type="PANTHER" id="PTHR45726:SF3">
    <property type="entry name" value="LEUKOTRIENE A-4 HYDROLASE"/>
    <property type="match status" value="1"/>
</dbReference>
<gene>
    <name evidence="15" type="primary">Lkha</name>
    <name evidence="15" type="ORF">G6Z75_0013799</name>
</gene>
<evidence type="ECO:0000313" key="15">
    <source>
        <dbReference type="EMBL" id="KAG5312856.1"/>
    </source>
</evidence>
<comment type="similarity">
    <text evidence="4">Belongs to the peptidase M1 family.</text>
</comment>
<keyword evidence="6" id="KW-0336">GPI-anchor</keyword>
<dbReference type="PRINTS" id="PR00756">
    <property type="entry name" value="ALADIPTASE"/>
</dbReference>
<dbReference type="EMBL" id="JAANHZ010000281">
    <property type="protein sequence ID" value="KAG5312856.1"/>
    <property type="molecule type" value="Genomic_DNA"/>
</dbReference>
<evidence type="ECO:0000256" key="3">
    <source>
        <dbReference type="ARBA" id="ARBA00004609"/>
    </source>
</evidence>
<comment type="cofactor">
    <cofactor evidence="1">
        <name>Zn(2+)</name>
        <dbReference type="ChEBI" id="CHEBI:29105"/>
    </cofactor>
</comment>
<proteinExistence type="inferred from homology"/>
<reference evidence="15" key="1">
    <citation type="submission" date="2020-02" db="EMBL/GenBank/DDBJ databases">
        <title>Relaxed selection underlies rapid genomic changes in the transitions from sociality to social parasitism in ants.</title>
        <authorList>
            <person name="Bi X."/>
        </authorList>
    </citation>
    <scope>NUCLEOTIDE SEQUENCE</scope>
    <source>
        <strain evidence="15">BGI-DK2013a</strain>
        <tissue evidence="15">Whole body</tissue>
    </source>
</reference>
<accession>A0A836ERG3</accession>
<feature type="non-terminal residue" evidence="15">
    <location>
        <position position="547"/>
    </location>
</feature>
<evidence type="ECO:0000313" key="16">
    <source>
        <dbReference type="Proteomes" id="UP000667349"/>
    </source>
</evidence>
<feature type="non-terminal residue" evidence="15">
    <location>
        <position position="1"/>
    </location>
</feature>
<dbReference type="GO" id="GO:0004177">
    <property type="term" value="F:aminopeptidase activity"/>
    <property type="evidence" value="ECO:0007669"/>
    <property type="project" value="UniProtKB-KW"/>
</dbReference>
<dbReference type="GO" id="GO:0008270">
    <property type="term" value="F:zinc ion binding"/>
    <property type="evidence" value="ECO:0007669"/>
    <property type="project" value="InterPro"/>
</dbReference>
<keyword evidence="6" id="KW-0325">Glycoprotein</keyword>
<dbReference type="GO" id="GO:0006508">
    <property type="term" value="P:proteolysis"/>
    <property type="evidence" value="ECO:0007669"/>
    <property type="project" value="UniProtKB-KW"/>
</dbReference>
<keyword evidence="8" id="KW-0479">Metal-binding</keyword>
<comment type="subcellular location">
    <subcellularLocation>
        <location evidence="3">Cell membrane</location>
        <topology evidence="3">Lipid-anchor</topology>
        <topology evidence="3">GPI-anchor</topology>
    </subcellularLocation>
    <subcellularLocation>
        <location evidence="2">Cytoplasm</location>
    </subcellularLocation>
</comment>
<keyword evidence="9" id="KW-0378">Hydrolase</keyword>
<organism evidence="15 16">
    <name type="scientific">Acromyrmex insinuator</name>
    <dbReference type="NCBI Taxonomy" id="230686"/>
    <lineage>
        <taxon>Eukaryota</taxon>
        <taxon>Metazoa</taxon>
        <taxon>Ecdysozoa</taxon>
        <taxon>Arthropoda</taxon>
        <taxon>Hexapoda</taxon>
        <taxon>Insecta</taxon>
        <taxon>Pterygota</taxon>
        <taxon>Neoptera</taxon>
        <taxon>Endopterygota</taxon>
        <taxon>Hymenoptera</taxon>
        <taxon>Apocrita</taxon>
        <taxon>Aculeata</taxon>
        <taxon>Formicoidea</taxon>
        <taxon>Formicidae</taxon>
        <taxon>Myrmicinae</taxon>
        <taxon>Acromyrmex</taxon>
    </lineage>
</organism>
<evidence type="ECO:0000256" key="4">
    <source>
        <dbReference type="ARBA" id="ARBA00010136"/>
    </source>
</evidence>
<dbReference type="InterPro" id="IPR034015">
    <property type="entry name" value="M1_LTA4H"/>
</dbReference>
<evidence type="ECO:0000256" key="9">
    <source>
        <dbReference type="ARBA" id="ARBA00022801"/>
    </source>
</evidence>
<dbReference type="GO" id="GO:0008237">
    <property type="term" value="F:metallopeptidase activity"/>
    <property type="evidence" value="ECO:0007669"/>
    <property type="project" value="UniProtKB-KW"/>
</dbReference>
<dbReference type="GO" id="GO:0005886">
    <property type="term" value="C:plasma membrane"/>
    <property type="evidence" value="ECO:0007669"/>
    <property type="project" value="UniProtKB-SubCell"/>
</dbReference>
<dbReference type="InterPro" id="IPR014782">
    <property type="entry name" value="Peptidase_M1_dom"/>
</dbReference>
<feature type="domain" description="Aminopeptidase N-like N-terminal" evidence="14">
    <location>
        <begin position="22"/>
        <end position="220"/>
    </location>
</feature>
<keyword evidence="11" id="KW-0482">Metalloprotease</keyword>
<keyword evidence="5" id="KW-0963">Cytoplasm</keyword>
<evidence type="ECO:0000256" key="12">
    <source>
        <dbReference type="ARBA" id="ARBA00023288"/>
    </source>
</evidence>
<protein>
    <submittedName>
        <fullName evidence="15">LKHA4 aminopeptidase</fullName>
    </submittedName>
</protein>
<dbReference type="GO" id="GO:0005737">
    <property type="term" value="C:cytoplasm"/>
    <property type="evidence" value="ECO:0007669"/>
    <property type="project" value="UniProtKB-SubCell"/>
</dbReference>
<evidence type="ECO:0000259" key="13">
    <source>
        <dbReference type="Pfam" id="PF01433"/>
    </source>
</evidence>
<evidence type="ECO:0000256" key="11">
    <source>
        <dbReference type="ARBA" id="ARBA00023049"/>
    </source>
</evidence>
<dbReference type="Pfam" id="PF01433">
    <property type="entry name" value="Peptidase_M1"/>
    <property type="match status" value="1"/>
</dbReference>
<dbReference type="AlphaFoldDB" id="A0A836ERG3"/>
<comment type="caution">
    <text evidence="15">The sequence shown here is derived from an EMBL/GenBank/DDBJ whole genome shotgun (WGS) entry which is preliminary data.</text>
</comment>
<dbReference type="InterPro" id="IPR042097">
    <property type="entry name" value="Aminopeptidase_N-like_N_sf"/>
</dbReference>
<keyword evidence="15" id="KW-0031">Aminopeptidase</keyword>
<evidence type="ECO:0000259" key="14">
    <source>
        <dbReference type="Pfam" id="PF17900"/>
    </source>
</evidence>
<evidence type="ECO:0000256" key="6">
    <source>
        <dbReference type="ARBA" id="ARBA00022622"/>
    </source>
</evidence>
<keyword evidence="12" id="KW-0449">Lipoprotein</keyword>
<dbReference type="PANTHER" id="PTHR45726">
    <property type="entry name" value="LEUKOTRIENE A-4 HYDROLASE"/>
    <property type="match status" value="1"/>
</dbReference>
<dbReference type="InterPro" id="IPR027268">
    <property type="entry name" value="Peptidase_M4/M1_CTD_sf"/>
</dbReference>
<evidence type="ECO:0000256" key="8">
    <source>
        <dbReference type="ARBA" id="ARBA00022723"/>
    </source>
</evidence>
<dbReference type="Gene3D" id="2.60.40.1730">
    <property type="entry name" value="tricorn interacting facor f3 domain"/>
    <property type="match status" value="2"/>
</dbReference>
<dbReference type="SUPFAM" id="SSF55486">
    <property type="entry name" value="Metalloproteases ('zincins'), catalytic domain"/>
    <property type="match status" value="1"/>
</dbReference>
<dbReference type="InterPro" id="IPR001930">
    <property type="entry name" value="Peptidase_M1"/>
</dbReference>
<sequence>MDTPYIDPYSYAKPGIARVVHIHLNLFVDFDETILRGMATLFIEMEPEYNEIILDIYQLNEDKMDVSEYFSSDKLKYDVKQTHRSVGSEFVIIQIPQKYRGHFTEFKYKYYKRPYQIKYNCIIKIIYETRKDSPAMYWLRSDQTSDGSHPFLITNNKFTYARGIFPCQDSPSIRFTFAAEIFVPNNINSVIICGRTCKRITEDGCLHKFTFYETFPMPAYAMIIVVGSLEIVDLHDNVNLWAEKKYIEQSKTCFAKFHHILTIAKKLCEDVRQYNICVLPPNIPEIELQCFSMIYVSSTLLNEDFFWIFCTVAKKVAQNWAGGLVTCKNFEHLWLNKSFSTFISRKIIYCMYKQNIIPYAMSFLERITAYTLINKKLKSILRKWFYGPNLRLMSIEDICTLYPELLDFCLMTKSQGYLLATRWATTEAFNNFTFLLTELKLCNNNLMKKDFLLHLYTSNTVLPVAKLWWLHRMFPLDEQTCGNRYAILITYETRKDSPVLYWLRSDQTSDGTHPLLITNNKFTYARGIFPCQDSPSVRFTFTAEVRI</sequence>
<evidence type="ECO:0000256" key="2">
    <source>
        <dbReference type="ARBA" id="ARBA00004496"/>
    </source>
</evidence>
<dbReference type="Pfam" id="PF17900">
    <property type="entry name" value="Peptidase_M1_N"/>
    <property type="match status" value="2"/>
</dbReference>
<name>A0A836ERG3_9HYME</name>
<keyword evidence="16" id="KW-1185">Reference proteome</keyword>
<evidence type="ECO:0000256" key="10">
    <source>
        <dbReference type="ARBA" id="ARBA00022833"/>
    </source>
</evidence>
<feature type="domain" description="Peptidase M1 membrane alanine aminopeptidase" evidence="13">
    <location>
        <begin position="308"/>
        <end position="355"/>
    </location>
</feature>
<keyword evidence="7" id="KW-0645">Protease</keyword>